<organism evidence="2 3">
    <name type="scientific">Chaetomium strumarium</name>
    <dbReference type="NCBI Taxonomy" id="1170767"/>
    <lineage>
        <taxon>Eukaryota</taxon>
        <taxon>Fungi</taxon>
        <taxon>Dikarya</taxon>
        <taxon>Ascomycota</taxon>
        <taxon>Pezizomycotina</taxon>
        <taxon>Sordariomycetes</taxon>
        <taxon>Sordariomycetidae</taxon>
        <taxon>Sordariales</taxon>
        <taxon>Chaetomiaceae</taxon>
        <taxon>Chaetomium</taxon>
    </lineage>
</organism>
<dbReference type="AlphaFoldDB" id="A0AAJ0GRC1"/>
<evidence type="ECO:0000313" key="3">
    <source>
        <dbReference type="Proteomes" id="UP001273166"/>
    </source>
</evidence>
<dbReference type="RefSeq" id="XP_062720512.1">
    <property type="nucleotide sequence ID" value="XM_062863192.1"/>
</dbReference>
<accession>A0AAJ0GRC1</accession>
<name>A0AAJ0GRC1_9PEZI</name>
<dbReference type="EMBL" id="JAUDZG010000005">
    <property type="protein sequence ID" value="KAK3304732.1"/>
    <property type="molecule type" value="Genomic_DNA"/>
</dbReference>
<dbReference type="Proteomes" id="UP001273166">
    <property type="component" value="Unassembled WGS sequence"/>
</dbReference>
<reference evidence="2" key="2">
    <citation type="submission" date="2023-06" db="EMBL/GenBank/DDBJ databases">
        <authorList>
            <consortium name="Lawrence Berkeley National Laboratory"/>
            <person name="Mondo S.J."/>
            <person name="Hensen N."/>
            <person name="Bonometti L."/>
            <person name="Westerberg I."/>
            <person name="Brannstrom I.O."/>
            <person name="Guillou S."/>
            <person name="Cros-Aarteil S."/>
            <person name="Calhoun S."/>
            <person name="Haridas S."/>
            <person name="Kuo A."/>
            <person name="Pangilinan J."/>
            <person name="Riley R."/>
            <person name="Labutti K."/>
            <person name="Andreopoulos B."/>
            <person name="Lipzen A."/>
            <person name="Chen C."/>
            <person name="Yanf M."/>
            <person name="Daum C."/>
            <person name="Ng V."/>
            <person name="Clum A."/>
            <person name="Steindorff A."/>
            <person name="Ohm R."/>
            <person name="Martin F."/>
            <person name="Silar P."/>
            <person name="Natvig D."/>
            <person name="Lalanne C."/>
            <person name="Gautier V."/>
            <person name="Ament-Velasquez S.L."/>
            <person name="Kruys A."/>
            <person name="Hutchinson M.I."/>
            <person name="Powell A.J."/>
            <person name="Barry K."/>
            <person name="Miller A.N."/>
            <person name="Grigoriev I.V."/>
            <person name="Debuchy R."/>
            <person name="Gladieux P."/>
            <person name="Thoren M.H."/>
            <person name="Johannesson H."/>
        </authorList>
    </citation>
    <scope>NUCLEOTIDE SEQUENCE</scope>
    <source>
        <strain evidence="2">CBS 333.67</strain>
    </source>
</reference>
<reference evidence="2" key="1">
    <citation type="journal article" date="2023" name="Mol. Phylogenet. Evol.">
        <title>Genome-scale phylogeny and comparative genomics of the fungal order Sordariales.</title>
        <authorList>
            <person name="Hensen N."/>
            <person name="Bonometti L."/>
            <person name="Westerberg I."/>
            <person name="Brannstrom I.O."/>
            <person name="Guillou S."/>
            <person name="Cros-Aarteil S."/>
            <person name="Calhoun S."/>
            <person name="Haridas S."/>
            <person name="Kuo A."/>
            <person name="Mondo S."/>
            <person name="Pangilinan J."/>
            <person name="Riley R."/>
            <person name="LaButti K."/>
            <person name="Andreopoulos B."/>
            <person name="Lipzen A."/>
            <person name="Chen C."/>
            <person name="Yan M."/>
            <person name="Daum C."/>
            <person name="Ng V."/>
            <person name="Clum A."/>
            <person name="Steindorff A."/>
            <person name="Ohm R.A."/>
            <person name="Martin F."/>
            <person name="Silar P."/>
            <person name="Natvig D.O."/>
            <person name="Lalanne C."/>
            <person name="Gautier V."/>
            <person name="Ament-Velasquez S.L."/>
            <person name="Kruys A."/>
            <person name="Hutchinson M.I."/>
            <person name="Powell A.J."/>
            <person name="Barry K."/>
            <person name="Miller A.N."/>
            <person name="Grigoriev I.V."/>
            <person name="Debuchy R."/>
            <person name="Gladieux P."/>
            <person name="Hiltunen Thoren M."/>
            <person name="Johannesson H."/>
        </authorList>
    </citation>
    <scope>NUCLEOTIDE SEQUENCE</scope>
    <source>
        <strain evidence="2">CBS 333.67</strain>
    </source>
</reference>
<feature type="region of interest" description="Disordered" evidence="1">
    <location>
        <begin position="85"/>
        <end position="135"/>
    </location>
</feature>
<keyword evidence="3" id="KW-1185">Reference proteome</keyword>
<feature type="compositionally biased region" description="Polar residues" evidence="1">
    <location>
        <begin position="93"/>
        <end position="103"/>
    </location>
</feature>
<proteinExistence type="predicted"/>
<evidence type="ECO:0000256" key="1">
    <source>
        <dbReference type="SAM" id="MobiDB-lite"/>
    </source>
</evidence>
<evidence type="ECO:0000313" key="2">
    <source>
        <dbReference type="EMBL" id="KAK3304732.1"/>
    </source>
</evidence>
<sequence>MNIRSNTKSGTVALARVRERLTIPVTPSSRSPGPLSLMICGVLGLALNLMTCRSRGANKQVSRVSSVMCSVHTLSTQACFSRAFSKPDGARNHNPTDASSVSTRPGPWLVPAGGRPGRNSWARPGKDQLPTGPFRSHQLDSSPAAFWCECMPSHTVV</sequence>
<gene>
    <name evidence="2" type="ORF">B0T15DRAFT_251905</name>
</gene>
<protein>
    <submittedName>
        <fullName evidence="2">Uncharacterized protein</fullName>
    </submittedName>
</protein>
<dbReference type="GeneID" id="87882021"/>
<comment type="caution">
    <text evidence="2">The sequence shown here is derived from an EMBL/GenBank/DDBJ whole genome shotgun (WGS) entry which is preliminary data.</text>
</comment>